<dbReference type="PIRSF" id="PIRSF001563">
    <property type="entry name" value="Folylpolyglu_synth"/>
    <property type="match status" value="1"/>
</dbReference>
<keyword evidence="15" id="KW-1185">Reference proteome</keyword>
<dbReference type="GO" id="GO:0008841">
    <property type="term" value="F:dihydrofolate synthase activity"/>
    <property type="evidence" value="ECO:0007669"/>
    <property type="project" value="TreeGrafter"/>
</dbReference>
<dbReference type="NCBIfam" id="TIGR01499">
    <property type="entry name" value="folC"/>
    <property type="match status" value="1"/>
</dbReference>
<dbReference type="PANTHER" id="PTHR11136:SF0">
    <property type="entry name" value="DIHYDROFOLATE SYNTHETASE-RELATED"/>
    <property type="match status" value="1"/>
</dbReference>
<dbReference type="Pfam" id="PF02875">
    <property type="entry name" value="Mur_ligase_C"/>
    <property type="match status" value="1"/>
</dbReference>
<feature type="domain" description="Mur ligase central" evidence="13">
    <location>
        <begin position="58"/>
        <end position="295"/>
    </location>
</feature>
<dbReference type="RefSeq" id="WP_087862469.1">
    <property type="nucleotide sequence ID" value="NZ_LT859958.1"/>
</dbReference>
<evidence type="ECO:0000259" key="12">
    <source>
        <dbReference type="Pfam" id="PF02875"/>
    </source>
</evidence>
<evidence type="ECO:0000256" key="10">
    <source>
        <dbReference type="ARBA" id="ARBA00047493"/>
    </source>
</evidence>
<evidence type="ECO:0000256" key="9">
    <source>
        <dbReference type="ARBA" id="ARBA00030592"/>
    </source>
</evidence>
<evidence type="ECO:0000256" key="5">
    <source>
        <dbReference type="ARBA" id="ARBA00022723"/>
    </source>
</evidence>
<dbReference type="OrthoDB" id="9809356at2"/>
<comment type="cofactor">
    <cofactor evidence="1">
        <name>Mg(2+)</name>
        <dbReference type="ChEBI" id="CHEBI:18420"/>
    </cofactor>
</comment>
<dbReference type="PROSITE" id="PS01012">
    <property type="entry name" value="FOLYLPOLYGLU_SYNT_2"/>
    <property type="match status" value="1"/>
</dbReference>
<evidence type="ECO:0000256" key="6">
    <source>
        <dbReference type="ARBA" id="ARBA00022741"/>
    </source>
</evidence>
<dbReference type="InterPro" id="IPR036565">
    <property type="entry name" value="Mur-like_cat_sf"/>
</dbReference>
<feature type="domain" description="Mur ligase C-terminal" evidence="12">
    <location>
        <begin position="322"/>
        <end position="441"/>
    </location>
</feature>
<dbReference type="Pfam" id="PF08245">
    <property type="entry name" value="Mur_ligase_M"/>
    <property type="match status" value="1"/>
</dbReference>
<keyword evidence="5" id="KW-0479">Metal-binding</keyword>
<dbReference type="Gene3D" id="3.40.1190.10">
    <property type="entry name" value="Mur-like, catalytic domain"/>
    <property type="match status" value="1"/>
</dbReference>
<sequence length="464" mass="51685">MTDVDLKYEAALDFLYSFIDYSLKRNFRYSAEKFNLDRMNKLMHLLDNPQNDFQIIHIAGTKGKGSVSAMCASVLNAQGYKTGLYTSPHMVNFAERIQVNGDTISKAELVTIVETLKSVVAQVPEITTFELTTALAFVYFSKVNVDYAIVEVGLGGRLDATNVVLPIISVITSISYDHEKILGNTLSEIAREKGGIIKPNIPVVIAPQKMEALLRLKEIAQKKNASVIQVGRDYLYAADSHSLEGQTFLVWTPEEQPLVDTFIESAGRDIWSPMRLKIPLLGFHQIENAATAYATLRTLEKHGVEITQKAYRTGFASVQWPGRMEILDHRPTVVIDSAHNRYSALVLRKAMDDYFPGLPIVLVFGASEDKDIDGMFQELLPRVWKVIATQSTHPRSIDAQEIVQLAHRFGRPAQAIVPFEDAMIAALEEAGRESVVLVTGSIFIAAAARDTYSTLKRDIENNHL</sequence>
<comment type="similarity">
    <text evidence="2 11">Belongs to the folylpolyglutamate synthase family.</text>
</comment>
<dbReference type="AlphaFoldDB" id="A0A1Y6K4Q4"/>
<dbReference type="InterPro" id="IPR036615">
    <property type="entry name" value="Mur_ligase_C_dom_sf"/>
</dbReference>
<dbReference type="GO" id="GO:0005737">
    <property type="term" value="C:cytoplasm"/>
    <property type="evidence" value="ECO:0007669"/>
    <property type="project" value="TreeGrafter"/>
</dbReference>
<keyword evidence="4 11" id="KW-0436">Ligase</keyword>
<dbReference type="Proteomes" id="UP000195514">
    <property type="component" value="Chromosome I"/>
</dbReference>
<keyword evidence="7 11" id="KW-0067">ATP-binding</keyword>
<evidence type="ECO:0000256" key="4">
    <source>
        <dbReference type="ARBA" id="ARBA00022598"/>
    </source>
</evidence>
<dbReference type="InterPro" id="IPR001645">
    <property type="entry name" value="Folylpolyglutamate_synth"/>
</dbReference>
<dbReference type="KEGG" id="abat:CFX1CAM_1578"/>
<evidence type="ECO:0000256" key="3">
    <source>
        <dbReference type="ARBA" id="ARBA00013025"/>
    </source>
</evidence>
<evidence type="ECO:0000313" key="15">
    <source>
        <dbReference type="Proteomes" id="UP000195514"/>
    </source>
</evidence>
<dbReference type="SUPFAM" id="SSF53623">
    <property type="entry name" value="MurD-like peptide ligases, catalytic domain"/>
    <property type="match status" value="1"/>
</dbReference>
<dbReference type="Gene3D" id="3.90.190.20">
    <property type="entry name" value="Mur ligase, C-terminal domain"/>
    <property type="match status" value="1"/>
</dbReference>
<evidence type="ECO:0000259" key="13">
    <source>
        <dbReference type="Pfam" id="PF08245"/>
    </source>
</evidence>
<proteinExistence type="inferred from homology"/>
<organism evidence="14 15">
    <name type="scientific">Candidatus Brevifilum fermentans</name>
    <dbReference type="NCBI Taxonomy" id="1986204"/>
    <lineage>
        <taxon>Bacteria</taxon>
        <taxon>Bacillati</taxon>
        <taxon>Chloroflexota</taxon>
        <taxon>Anaerolineae</taxon>
        <taxon>Anaerolineales</taxon>
        <taxon>Anaerolineaceae</taxon>
        <taxon>Candidatus Brevifilum</taxon>
    </lineage>
</organism>
<dbReference type="InterPro" id="IPR004101">
    <property type="entry name" value="Mur_ligase_C"/>
</dbReference>
<name>A0A1Y6K4Q4_9CHLR</name>
<dbReference type="InterPro" id="IPR018109">
    <property type="entry name" value="Folylpolyglutamate_synth_CS"/>
</dbReference>
<evidence type="ECO:0000256" key="2">
    <source>
        <dbReference type="ARBA" id="ARBA00008276"/>
    </source>
</evidence>
<dbReference type="EMBL" id="LT859958">
    <property type="protein sequence ID" value="SMX54643.1"/>
    <property type="molecule type" value="Genomic_DNA"/>
</dbReference>
<reference evidence="15" key="1">
    <citation type="submission" date="2017-05" db="EMBL/GenBank/DDBJ databases">
        <authorList>
            <person name="Kirkegaard R."/>
            <person name="Mcilroy J S."/>
        </authorList>
    </citation>
    <scope>NUCLEOTIDE SEQUENCE [LARGE SCALE GENOMIC DNA]</scope>
</reference>
<gene>
    <name evidence="14" type="primary">folC</name>
    <name evidence="14" type="ORF">CFX1CAM_1578</name>
</gene>
<evidence type="ECO:0000256" key="7">
    <source>
        <dbReference type="ARBA" id="ARBA00022840"/>
    </source>
</evidence>
<evidence type="ECO:0000313" key="14">
    <source>
        <dbReference type="EMBL" id="SMX54643.1"/>
    </source>
</evidence>
<dbReference type="GO" id="GO:0046872">
    <property type="term" value="F:metal ion binding"/>
    <property type="evidence" value="ECO:0007669"/>
    <property type="project" value="UniProtKB-KW"/>
</dbReference>
<dbReference type="FunFam" id="3.40.1190.10:FF:000011">
    <property type="entry name" value="Folylpolyglutamate synthase/dihydrofolate synthase"/>
    <property type="match status" value="1"/>
</dbReference>
<keyword evidence="8" id="KW-0460">Magnesium</keyword>
<evidence type="ECO:0000256" key="8">
    <source>
        <dbReference type="ARBA" id="ARBA00022842"/>
    </source>
</evidence>
<keyword evidence="6 11" id="KW-0547">Nucleotide-binding</keyword>
<dbReference type="SUPFAM" id="SSF53244">
    <property type="entry name" value="MurD-like peptide ligases, peptide-binding domain"/>
    <property type="match status" value="1"/>
</dbReference>
<comment type="catalytic activity">
    <reaction evidence="10">
        <text>(6S)-5,6,7,8-tetrahydrofolyl-(gamma-L-Glu)(n) + L-glutamate + ATP = (6S)-5,6,7,8-tetrahydrofolyl-(gamma-L-Glu)(n+1) + ADP + phosphate + H(+)</text>
        <dbReference type="Rhea" id="RHEA:10580"/>
        <dbReference type="Rhea" id="RHEA-COMP:14738"/>
        <dbReference type="Rhea" id="RHEA-COMP:14740"/>
        <dbReference type="ChEBI" id="CHEBI:15378"/>
        <dbReference type="ChEBI" id="CHEBI:29985"/>
        <dbReference type="ChEBI" id="CHEBI:30616"/>
        <dbReference type="ChEBI" id="CHEBI:43474"/>
        <dbReference type="ChEBI" id="CHEBI:141005"/>
        <dbReference type="ChEBI" id="CHEBI:456216"/>
        <dbReference type="EC" id="6.3.2.17"/>
    </reaction>
</comment>
<dbReference type="GO" id="GO:0005524">
    <property type="term" value="F:ATP binding"/>
    <property type="evidence" value="ECO:0007669"/>
    <property type="project" value="UniProtKB-KW"/>
</dbReference>
<evidence type="ECO:0000256" key="1">
    <source>
        <dbReference type="ARBA" id="ARBA00001946"/>
    </source>
</evidence>
<dbReference type="EC" id="6.3.2.17" evidence="3"/>
<dbReference type="GO" id="GO:0004326">
    <property type="term" value="F:tetrahydrofolylpolyglutamate synthase activity"/>
    <property type="evidence" value="ECO:0007669"/>
    <property type="project" value="UniProtKB-EC"/>
</dbReference>
<evidence type="ECO:0000256" key="11">
    <source>
        <dbReference type="PIRNR" id="PIRNR001563"/>
    </source>
</evidence>
<accession>A0A1Y6K4Q4</accession>
<dbReference type="InterPro" id="IPR013221">
    <property type="entry name" value="Mur_ligase_cen"/>
</dbReference>
<dbReference type="PROSITE" id="PS01011">
    <property type="entry name" value="FOLYLPOLYGLU_SYNT_1"/>
    <property type="match status" value="1"/>
</dbReference>
<protein>
    <recommendedName>
        <fullName evidence="3">tetrahydrofolate synthase</fullName>
        <ecNumber evidence="3">6.3.2.17</ecNumber>
    </recommendedName>
    <alternativeName>
        <fullName evidence="9">Tetrahydrofolylpolyglutamate synthase</fullName>
    </alternativeName>
</protein>
<dbReference type="PANTHER" id="PTHR11136">
    <property type="entry name" value="FOLYLPOLYGLUTAMATE SYNTHASE-RELATED"/>
    <property type="match status" value="1"/>
</dbReference>